<dbReference type="Proteomes" id="UP001497623">
    <property type="component" value="Unassembled WGS sequence"/>
</dbReference>
<comment type="caution">
    <text evidence="1">The sequence shown here is derived from an EMBL/GenBank/DDBJ whole genome shotgun (WGS) entry which is preliminary data.</text>
</comment>
<protein>
    <submittedName>
        <fullName evidence="1">Uncharacterized protein</fullName>
    </submittedName>
</protein>
<reference evidence="1 2" key="1">
    <citation type="submission" date="2024-05" db="EMBL/GenBank/DDBJ databases">
        <authorList>
            <person name="Wallberg A."/>
        </authorList>
    </citation>
    <scope>NUCLEOTIDE SEQUENCE [LARGE SCALE GENOMIC DNA]</scope>
</reference>
<gene>
    <name evidence="1" type="ORF">MNOR_LOCUS7030</name>
</gene>
<feature type="non-terminal residue" evidence="1">
    <location>
        <position position="1"/>
    </location>
</feature>
<sequence>RAFGEVAEVEVELINGEYLLTMSSQLFITWSTTLHMTLLTLMQEVKAVLRELRTPTVINTSAAIPASVSGSSTSSSSLKLQVVARGNIRVGAKLSSQHTIVFILNDLTYLMANGRLSFQSDELKVQLDEHIIMCLMGGKLAYALQSREVMEEREEFHELAQKQNKAWKLSVDTWKITFPYNYNFADAFSNDLLSVVKWIKLVHNKRPKPFTAASPLPPDIVIRVTKWKVEICDDPFEVKLRYNYELLEDEYHESQKRQKALDARIEEFSKNMYLLSTGKLEELYASLQEKNSETYIKRSKLMYESAPMRTQLFTWTMEDVVIFAMADPTFHGTERVVQHMKEINPE</sequence>
<accession>A0AAV2Q453</accession>
<name>A0AAV2Q453_MEGNR</name>
<evidence type="ECO:0000313" key="2">
    <source>
        <dbReference type="Proteomes" id="UP001497623"/>
    </source>
</evidence>
<organism evidence="1 2">
    <name type="scientific">Meganyctiphanes norvegica</name>
    <name type="common">Northern krill</name>
    <name type="synonym">Thysanopoda norvegica</name>
    <dbReference type="NCBI Taxonomy" id="48144"/>
    <lineage>
        <taxon>Eukaryota</taxon>
        <taxon>Metazoa</taxon>
        <taxon>Ecdysozoa</taxon>
        <taxon>Arthropoda</taxon>
        <taxon>Crustacea</taxon>
        <taxon>Multicrustacea</taxon>
        <taxon>Malacostraca</taxon>
        <taxon>Eumalacostraca</taxon>
        <taxon>Eucarida</taxon>
        <taxon>Euphausiacea</taxon>
        <taxon>Euphausiidae</taxon>
        <taxon>Meganyctiphanes</taxon>
    </lineage>
</organism>
<dbReference type="PANTHER" id="PTHR15678:SF6">
    <property type="entry name" value="BRIDGE-LIKE LIPID TRANSFER PROTEIN FAMILY MEMBER 2"/>
    <property type="match status" value="1"/>
</dbReference>
<proteinExistence type="predicted"/>
<keyword evidence="2" id="KW-1185">Reference proteome</keyword>
<dbReference type="EMBL" id="CAXKWB010003013">
    <property type="protein sequence ID" value="CAL4068221.1"/>
    <property type="molecule type" value="Genomic_DNA"/>
</dbReference>
<dbReference type="SUPFAM" id="SSF82549">
    <property type="entry name" value="DAK1/DegV-like"/>
    <property type="match status" value="1"/>
</dbReference>
<dbReference type="InterPro" id="IPR045167">
    <property type="entry name" value="Hobbit"/>
</dbReference>
<dbReference type="Pfam" id="PF10344">
    <property type="entry name" value="Hobbit"/>
    <property type="match status" value="1"/>
</dbReference>
<dbReference type="PANTHER" id="PTHR15678">
    <property type="entry name" value="ANTIGEN MLAA-22-RELATED"/>
    <property type="match status" value="1"/>
</dbReference>
<dbReference type="AlphaFoldDB" id="A0AAV2Q453"/>
<feature type="non-terminal residue" evidence="1">
    <location>
        <position position="346"/>
    </location>
</feature>
<evidence type="ECO:0000313" key="1">
    <source>
        <dbReference type="EMBL" id="CAL4068221.1"/>
    </source>
</evidence>